<keyword evidence="1" id="KW-1015">Disulfide bond</keyword>
<feature type="domain" description="Laminin N-terminal" evidence="3">
    <location>
        <begin position="2"/>
        <end position="129"/>
    </location>
</feature>
<dbReference type="Gene3D" id="2.60.120.260">
    <property type="entry name" value="Galactose-binding domain-like"/>
    <property type="match status" value="1"/>
</dbReference>
<dbReference type="AlphaFoldDB" id="A0A9Q0ECQ6"/>
<evidence type="ECO:0000313" key="4">
    <source>
        <dbReference type="EMBL" id="KAJ3604924.1"/>
    </source>
</evidence>
<dbReference type="EMBL" id="JANIIK010000043">
    <property type="protein sequence ID" value="KAJ3604924.1"/>
    <property type="molecule type" value="Genomic_DNA"/>
</dbReference>
<dbReference type="GO" id="GO:0007411">
    <property type="term" value="P:axon guidance"/>
    <property type="evidence" value="ECO:0007669"/>
    <property type="project" value="TreeGrafter"/>
</dbReference>
<dbReference type="OrthoDB" id="430826at2759"/>
<sequence length="129" mass="13847">MVTAAAGPAAACPGSRTAFNLTVLASNACGAPPEDYCMQTGSTRLCRLCHRCDASDLARSHGAGLLTDFHTSSEPTWWQSQSMYYGVQYPNSVNITLHLVIANTLPKGTSSNAMSKRHQGKIYFPYGTD</sequence>
<dbReference type="GO" id="GO:0005604">
    <property type="term" value="C:basement membrane"/>
    <property type="evidence" value="ECO:0007669"/>
    <property type="project" value="TreeGrafter"/>
</dbReference>
<reference evidence="4" key="1">
    <citation type="submission" date="2022-07" db="EMBL/GenBank/DDBJ databases">
        <title>Chromosome-level genome of Muraenolepis orangiensis.</title>
        <authorList>
            <person name="Kim J."/>
        </authorList>
    </citation>
    <scope>NUCLEOTIDE SEQUENCE</scope>
    <source>
        <strain evidence="4">KU_S4_2022</strain>
        <tissue evidence="4">Muscle</tissue>
    </source>
</reference>
<evidence type="ECO:0000256" key="1">
    <source>
        <dbReference type="ARBA" id="ARBA00023157"/>
    </source>
</evidence>
<evidence type="ECO:0000256" key="2">
    <source>
        <dbReference type="ARBA" id="ARBA00023292"/>
    </source>
</evidence>
<dbReference type="Proteomes" id="UP001148018">
    <property type="component" value="Unassembled WGS sequence"/>
</dbReference>
<protein>
    <recommendedName>
        <fullName evidence="3">Laminin N-terminal domain-containing protein</fullName>
    </recommendedName>
</protein>
<dbReference type="InterPro" id="IPR008211">
    <property type="entry name" value="Laminin_N"/>
</dbReference>
<proteinExistence type="predicted"/>
<dbReference type="PANTHER" id="PTHR10574">
    <property type="entry name" value="NETRIN/LAMININ-RELATED"/>
    <property type="match status" value="1"/>
</dbReference>
<organism evidence="4 5">
    <name type="scientific">Muraenolepis orangiensis</name>
    <name type="common">Patagonian moray cod</name>
    <dbReference type="NCBI Taxonomy" id="630683"/>
    <lineage>
        <taxon>Eukaryota</taxon>
        <taxon>Metazoa</taxon>
        <taxon>Chordata</taxon>
        <taxon>Craniata</taxon>
        <taxon>Vertebrata</taxon>
        <taxon>Euteleostomi</taxon>
        <taxon>Actinopterygii</taxon>
        <taxon>Neopterygii</taxon>
        <taxon>Teleostei</taxon>
        <taxon>Neoteleostei</taxon>
        <taxon>Acanthomorphata</taxon>
        <taxon>Zeiogadaria</taxon>
        <taxon>Gadariae</taxon>
        <taxon>Gadiformes</taxon>
        <taxon>Muraenolepidoidei</taxon>
        <taxon>Muraenolepididae</taxon>
        <taxon>Muraenolepis</taxon>
    </lineage>
</organism>
<dbReference type="GO" id="GO:0009887">
    <property type="term" value="P:animal organ morphogenesis"/>
    <property type="evidence" value="ECO:0007669"/>
    <property type="project" value="TreeGrafter"/>
</dbReference>
<dbReference type="SMART" id="SM00136">
    <property type="entry name" value="LamNT"/>
    <property type="match status" value="1"/>
</dbReference>
<evidence type="ECO:0000313" key="5">
    <source>
        <dbReference type="Proteomes" id="UP001148018"/>
    </source>
</evidence>
<evidence type="ECO:0000259" key="3">
    <source>
        <dbReference type="PROSITE" id="PS51117"/>
    </source>
</evidence>
<dbReference type="GO" id="GO:0009888">
    <property type="term" value="P:tissue development"/>
    <property type="evidence" value="ECO:0007669"/>
    <property type="project" value="TreeGrafter"/>
</dbReference>
<dbReference type="Pfam" id="PF00055">
    <property type="entry name" value="Laminin_N"/>
    <property type="match status" value="1"/>
</dbReference>
<dbReference type="PANTHER" id="PTHR10574:SF240">
    <property type="entry name" value="LAMININ SUBUNIT GAMMA-3"/>
    <property type="match status" value="1"/>
</dbReference>
<comment type="caution">
    <text evidence="4">The sequence shown here is derived from an EMBL/GenBank/DDBJ whole genome shotgun (WGS) entry which is preliminary data.</text>
</comment>
<keyword evidence="2" id="KW-0424">Laminin EGF-like domain</keyword>
<dbReference type="PROSITE" id="PS51117">
    <property type="entry name" value="LAMININ_NTER"/>
    <property type="match status" value="1"/>
</dbReference>
<name>A0A9Q0ECQ6_9TELE</name>
<accession>A0A9Q0ECQ6</accession>
<keyword evidence="5" id="KW-1185">Reference proteome</keyword>
<gene>
    <name evidence="4" type="ORF">NHX12_026975</name>
</gene>
<dbReference type="InterPro" id="IPR050440">
    <property type="entry name" value="Laminin/Netrin_ECM"/>
</dbReference>